<dbReference type="Gene3D" id="3.20.20.80">
    <property type="entry name" value="Glycosidases"/>
    <property type="match status" value="1"/>
</dbReference>
<evidence type="ECO:0000313" key="8">
    <source>
        <dbReference type="EMBL" id="GGJ54468.1"/>
    </source>
</evidence>
<keyword evidence="6" id="KW-0333">Golgi apparatus</keyword>
<evidence type="ECO:0000256" key="3">
    <source>
        <dbReference type="ARBA" id="ARBA00022801"/>
    </source>
</evidence>
<comment type="caution">
    <text evidence="8">The sequence shown here is derived from an EMBL/GenBank/DDBJ whole genome shotgun (WGS) entry which is preliminary data.</text>
</comment>
<gene>
    <name evidence="8" type="ORF">GCM10008938_45720</name>
</gene>
<keyword evidence="3" id="KW-0378">Hydrolase</keyword>
<organism evidence="8 9">
    <name type="scientific">Deinococcus roseus</name>
    <dbReference type="NCBI Taxonomy" id="392414"/>
    <lineage>
        <taxon>Bacteria</taxon>
        <taxon>Thermotogati</taxon>
        <taxon>Deinococcota</taxon>
        <taxon>Deinococci</taxon>
        <taxon>Deinococcales</taxon>
        <taxon>Deinococcaceae</taxon>
        <taxon>Deinococcus</taxon>
    </lineage>
</organism>
<evidence type="ECO:0000256" key="2">
    <source>
        <dbReference type="ARBA" id="ARBA00022692"/>
    </source>
</evidence>
<keyword evidence="7" id="KW-0472">Membrane</keyword>
<dbReference type="PANTHER" id="PTHR13572">
    <property type="entry name" value="ENDO-ALPHA-1,2-MANNOSIDASE"/>
    <property type="match status" value="1"/>
</dbReference>
<dbReference type="InterPro" id="IPR026071">
    <property type="entry name" value="Glyco_Hydrolase_99"/>
</dbReference>
<evidence type="ECO:0000256" key="7">
    <source>
        <dbReference type="ARBA" id="ARBA00023136"/>
    </source>
</evidence>
<reference evidence="9" key="1">
    <citation type="journal article" date="2019" name="Int. J. Syst. Evol. Microbiol.">
        <title>The Global Catalogue of Microorganisms (GCM) 10K type strain sequencing project: providing services to taxonomists for standard genome sequencing and annotation.</title>
        <authorList>
            <consortium name="The Broad Institute Genomics Platform"/>
            <consortium name="The Broad Institute Genome Sequencing Center for Infectious Disease"/>
            <person name="Wu L."/>
            <person name="Ma J."/>
        </authorList>
    </citation>
    <scope>NUCLEOTIDE SEQUENCE [LARGE SCALE GENOMIC DNA]</scope>
    <source>
        <strain evidence="9">JCM 14370</strain>
    </source>
</reference>
<dbReference type="Proteomes" id="UP000632222">
    <property type="component" value="Unassembled WGS sequence"/>
</dbReference>
<name>A0ABQ2DDK5_9DEIO</name>
<proteinExistence type="predicted"/>
<evidence type="ECO:0000256" key="1">
    <source>
        <dbReference type="ARBA" id="ARBA00004323"/>
    </source>
</evidence>
<protein>
    <submittedName>
        <fullName evidence="8">Uncharacterized protein</fullName>
    </submittedName>
</protein>
<evidence type="ECO:0000313" key="9">
    <source>
        <dbReference type="Proteomes" id="UP000632222"/>
    </source>
</evidence>
<comment type="subcellular location">
    <subcellularLocation>
        <location evidence="1">Golgi apparatus membrane</location>
        <topology evidence="1">Single-pass type II membrane protein</topology>
    </subcellularLocation>
</comment>
<sequence length="399" mass="45222">MNHFKQHLTHLLTAGLVLAGVSQATPQPVQKTEAMPIYVHFMPWFESKDFSGYWGAHWTMGTRYPDTQDETGHRQIATHYYPLTGPYASADPDIIEYQLLLMKLSGIDGVMIDWPGTTDLYDYPRNKSNAEALIGQLGRFGLKYAMVYEDHNINIAFEKGVVTDRMAQARQDVQDLVQNHFSSSNYIQMEGHPFLTVFGPQTFENPEEWKTLFADLPEQPCLLAIWREGSQVASACKGEFSWVLQNEQSHLDLLSAFYRSPALGRVKVGSAYPGFHDFYKEGGWGAGYFNIPVGLDTFKTTLDLALQSDLKAVQLVTWNDYGEGTMIEPTEQFGFDFLTYLQQKLGVKNLNKADLELVLELYKQRKQHAGNTEEQGRLDQVSDLLAELKVSEARALLIR</sequence>
<keyword evidence="2" id="KW-0812">Transmembrane</keyword>
<dbReference type="EMBL" id="BMOD01000030">
    <property type="protein sequence ID" value="GGJ54468.1"/>
    <property type="molecule type" value="Genomic_DNA"/>
</dbReference>
<keyword evidence="9" id="KW-1185">Reference proteome</keyword>
<keyword evidence="5" id="KW-1133">Transmembrane helix</keyword>
<evidence type="ECO:0000256" key="5">
    <source>
        <dbReference type="ARBA" id="ARBA00022989"/>
    </source>
</evidence>
<evidence type="ECO:0000256" key="4">
    <source>
        <dbReference type="ARBA" id="ARBA00022968"/>
    </source>
</evidence>
<dbReference type="RefSeq" id="WP_189007575.1">
    <property type="nucleotide sequence ID" value="NZ_BMOD01000030.1"/>
</dbReference>
<dbReference type="PANTHER" id="PTHR13572:SF4">
    <property type="entry name" value="RE57134P"/>
    <property type="match status" value="1"/>
</dbReference>
<accession>A0ABQ2DDK5</accession>
<dbReference type="CDD" id="cd11575">
    <property type="entry name" value="GH99_GH71_like_3"/>
    <property type="match status" value="1"/>
</dbReference>
<evidence type="ECO:0000256" key="6">
    <source>
        <dbReference type="ARBA" id="ARBA00023034"/>
    </source>
</evidence>
<keyword evidence="4" id="KW-0735">Signal-anchor</keyword>